<organism evidence="5 6">
    <name type="scientific">Pseudaquabacterium pictum</name>
    <dbReference type="NCBI Taxonomy" id="2315236"/>
    <lineage>
        <taxon>Bacteria</taxon>
        <taxon>Pseudomonadati</taxon>
        <taxon>Pseudomonadota</taxon>
        <taxon>Betaproteobacteria</taxon>
        <taxon>Burkholderiales</taxon>
        <taxon>Sphaerotilaceae</taxon>
        <taxon>Pseudaquabacterium</taxon>
    </lineage>
</organism>
<feature type="domain" description="SMP-30/Gluconolactonase/LRE-like region" evidence="4">
    <location>
        <begin position="16"/>
        <end position="262"/>
    </location>
</feature>
<feature type="binding site" evidence="3">
    <location>
        <position position="105"/>
    </location>
    <ligand>
        <name>substrate</name>
    </ligand>
</feature>
<evidence type="ECO:0000256" key="1">
    <source>
        <dbReference type="ARBA" id="ARBA00008853"/>
    </source>
</evidence>
<keyword evidence="3" id="KW-0479">Metal-binding</keyword>
<protein>
    <submittedName>
        <fullName evidence="5">Gluconolactonase</fullName>
    </submittedName>
</protein>
<evidence type="ECO:0000256" key="3">
    <source>
        <dbReference type="PIRSR" id="PIRSR605511-2"/>
    </source>
</evidence>
<dbReference type="PRINTS" id="PR01790">
    <property type="entry name" value="SMP30FAMILY"/>
</dbReference>
<reference evidence="6" key="1">
    <citation type="submission" date="2019-03" db="EMBL/GenBank/DDBJ databases">
        <title>Aquabacterium pictum sp.nov., the first bacteriochlorophyll a-containing freshwater bacterium in the genus Aquabacterium of the class Betaproteobacteria.</title>
        <authorList>
            <person name="Hirose S."/>
            <person name="Tank M."/>
            <person name="Hara E."/>
            <person name="Tamaki H."/>
            <person name="Takaichi S."/>
            <person name="Haruta S."/>
            <person name="Hanada S."/>
        </authorList>
    </citation>
    <scope>NUCLEOTIDE SEQUENCE [LARGE SCALE GENOMIC DNA]</scope>
    <source>
        <strain evidence="6">W35</strain>
    </source>
</reference>
<dbReference type="Proteomes" id="UP000301751">
    <property type="component" value="Unassembled WGS sequence"/>
</dbReference>
<name>A0A480AMH9_9BURK</name>
<feature type="binding site" evidence="3">
    <location>
        <position position="103"/>
    </location>
    <ligand>
        <name>substrate</name>
    </ligand>
</feature>
<comment type="caution">
    <text evidence="5">The sequence shown here is derived from an EMBL/GenBank/DDBJ whole genome shotgun (WGS) entry which is preliminary data.</text>
</comment>
<dbReference type="SUPFAM" id="SSF63829">
    <property type="entry name" value="Calcium-dependent phosphotriesterase"/>
    <property type="match status" value="1"/>
</dbReference>
<dbReference type="AlphaFoldDB" id="A0A480AMH9"/>
<dbReference type="InterPro" id="IPR005511">
    <property type="entry name" value="SMP-30"/>
</dbReference>
<keyword evidence="6" id="KW-1185">Reference proteome</keyword>
<dbReference type="GO" id="GO:0004341">
    <property type="term" value="F:gluconolactonase activity"/>
    <property type="evidence" value="ECO:0007669"/>
    <property type="project" value="TreeGrafter"/>
</dbReference>
<dbReference type="RefSeq" id="WP_137731309.1">
    <property type="nucleotide sequence ID" value="NZ_BJCL01000001.1"/>
</dbReference>
<dbReference type="Gene3D" id="2.120.10.30">
    <property type="entry name" value="TolB, C-terminal domain"/>
    <property type="match status" value="1"/>
</dbReference>
<evidence type="ECO:0000259" key="4">
    <source>
        <dbReference type="Pfam" id="PF08450"/>
    </source>
</evidence>
<keyword evidence="3" id="KW-0862">Zinc</keyword>
<feature type="binding site" evidence="3">
    <location>
        <position position="153"/>
    </location>
    <ligand>
        <name>a divalent metal cation</name>
        <dbReference type="ChEBI" id="CHEBI:60240"/>
    </ligand>
</feature>
<sequence>MSAALPELLCDVRCQVGESPLWDPAAQWLYWVDIEGRAVHRVDAAGRHRQWPVAERIGAIALQAGGGLLAAMETGLFLLQLQDDGTVGSRLWQPVAFPLPAMRFNDGRTDRQGRFWVSSMVRDMAAANPAGALYRADAGGLAPSSIDGLRTGNGLGFSPDGRVMYLSDSHPTVRQVWAFDLGDDGVPRHRRGFIDMRQHPGRPDGAAVDADGGYWICANDAGLVLRFTPNGRLDRQLAVPAAKVAMCAFFGPRLDRMVVTTIRPAAPIDGWDPALAGAVFVLDPGCVGLADTPFTAGG</sequence>
<comment type="similarity">
    <text evidence="1">Belongs to the SMP-30/CGR1 family.</text>
</comment>
<dbReference type="EMBL" id="BJCL01000001">
    <property type="protein sequence ID" value="GCL61577.1"/>
    <property type="molecule type" value="Genomic_DNA"/>
</dbReference>
<feature type="binding site" evidence="3">
    <location>
        <position position="18"/>
    </location>
    <ligand>
        <name>a divalent metal cation</name>
        <dbReference type="ChEBI" id="CHEBI:60240"/>
    </ligand>
</feature>
<dbReference type="GO" id="GO:0019853">
    <property type="term" value="P:L-ascorbic acid biosynthetic process"/>
    <property type="evidence" value="ECO:0007669"/>
    <property type="project" value="TreeGrafter"/>
</dbReference>
<dbReference type="PANTHER" id="PTHR10907">
    <property type="entry name" value="REGUCALCIN"/>
    <property type="match status" value="1"/>
</dbReference>
<evidence type="ECO:0000313" key="6">
    <source>
        <dbReference type="Proteomes" id="UP000301751"/>
    </source>
</evidence>
<dbReference type="Pfam" id="PF08450">
    <property type="entry name" value="SGL"/>
    <property type="match status" value="1"/>
</dbReference>
<gene>
    <name evidence="5" type="ORF">AQPW35_06580</name>
</gene>
<dbReference type="PANTHER" id="PTHR10907:SF47">
    <property type="entry name" value="REGUCALCIN"/>
    <property type="match status" value="1"/>
</dbReference>
<feature type="binding site" evidence="3">
    <location>
        <position position="204"/>
    </location>
    <ligand>
        <name>a divalent metal cation</name>
        <dbReference type="ChEBI" id="CHEBI:60240"/>
    </ligand>
</feature>
<evidence type="ECO:0000313" key="5">
    <source>
        <dbReference type="EMBL" id="GCL61577.1"/>
    </source>
</evidence>
<dbReference type="OrthoDB" id="9775406at2"/>
<dbReference type="InterPro" id="IPR011042">
    <property type="entry name" value="6-blade_b-propeller_TolB-like"/>
</dbReference>
<proteinExistence type="inferred from homology"/>
<comment type="cofactor">
    <cofactor evidence="3">
        <name>Zn(2+)</name>
        <dbReference type="ChEBI" id="CHEBI:29105"/>
    </cofactor>
    <text evidence="3">Binds 1 divalent metal cation per subunit.</text>
</comment>
<evidence type="ECO:0000256" key="2">
    <source>
        <dbReference type="PIRSR" id="PIRSR605511-1"/>
    </source>
</evidence>
<feature type="binding site" evidence="3">
    <location>
        <position position="123"/>
    </location>
    <ligand>
        <name>substrate</name>
    </ligand>
</feature>
<accession>A0A480AMH9</accession>
<feature type="active site" description="Proton donor/acceptor" evidence="2">
    <location>
        <position position="204"/>
    </location>
</feature>
<dbReference type="InterPro" id="IPR013658">
    <property type="entry name" value="SGL"/>
</dbReference>
<dbReference type="GO" id="GO:0005509">
    <property type="term" value="F:calcium ion binding"/>
    <property type="evidence" value="ECO:0007669"/>
    <property type="project" value="TreeGrafter"/>
</dbReference>